<dbReference type="InterPro" id="IPR010285">
    <property type="entry name" value="DNA_helicase_pif1-like_DEAD"/>
</dbReference>
<organism evidence="4">
    <name type="scientific">Glycine max</name>
    <name type="common">Soybean</name>
    <name type="synonym">Glycine hispida</name>
    <dbReference type="NCBI Taxonomy" id="3847"/>
    <lineage>
        <taxon>Eukaryota</taxon>
        <taxon>Viridiplantae</taxon>
        <taxon>Streptophyta</taxon>
        <taxon>Embryophyta</taxon>
        <taxon>Tracheophyta</taxon>
        <taxon>Spermatophyta</taxon>
        <taxon>Magnoliopsida</taxon>
        <taxon>eudicotyledons</taxon>
        <taxon>Gunneridae</taxon>
        <taxon>Pentapetalae</taxon>
        <taxon>rosids</taxon>
        <taxon>fabids</taxon>
        <taxon>Fabales</taxon>
        <taxon>Fabaceae</taxon>
        <taxon>Papilionoideae</taxon>
        <taxon>50 kb inversion clade</taxon>
        <taxon>NPAAA clade</taxon>
        <taxon>indigoferoid/millettioid clade</taxon>
        <taxon>Phaseoleae</taxon>
        <taxon>Glycine</taxon>
        <taxon>Glycine subgen. Soja</taxon>
    </lineage>
</organism>
<dbReference type="Proteomes" id="UP000008827">
    <property type="component" value="Chromosome 11"/>
</dbReference>
<feature type="domain" description="Helitron helicase-like" evidence="3">
    <location>
        <begin position="299"/>
        <end position="462"/>
    </location>
</feature>
<dbReference type="AlphaFoldDB" id="A0A0R0HJL5"/>
<dbReference type="InterPro" id="IPR025476">
    <property type="entry name" value="Helitron_helicase-like"/>
</dbReference>
<comment type="catalytic activity">
    <reaction evidence="1">
        <text>ATP + H2O = ADP + phosphate + H(+)</text>
        <dbReference type="Rhea" id="RHEA:13065"/>
        <dbReference type="ChEBI" id="CHEBI:15377"/>
        <dbReference type="ChEBI" id="CHEBI:15378"/>
        <dbReference type="ChEBI" id="CHEBI:30616"/>
        <dbReference type="ChEBI" id="CHEBI:43474"/>
        <dbReference type="ChEBI" id="CHEBI:456216"/>
        <dbReference type="EC" id="5.6.2.3"/>
    </reaction>
</comment>
<dbReference type="EMBL" id="CM000844">
    <property type="protein sequence ID" value="KRH30654.1"/>
    <property type="molecule type" value="Genomic_DNA"/>
</dbReference>
<evidence type="ECO:0000313" key="6">
    <source>
        <dbReference type="Proteomes" id="UP000008827"/>
    </source>
</evidence>
<protein>
    <recommendedName>
        <fullName evidence="1">ATP-dependent DNA helicase</fullName>
        <ecNumber evidence="1">5.6.2.3</ecNumber>
    </recommendedName>
</protein>
<dbReference type="Pfam" id="PF05970">
    <property type="entry name" value="PIF1"/>
    <property type="match status" value="1"/>
</dbReference>
<comment type="similarity">
    <text evidence="1">Belongs to the helicase family.</text>
</comment>
<feature type="domain" description="DNA helicase Pif1-like DEAD-box helicase" evidence="2">
    <location>
        <begin position="727"/>
        <end position="880"/>
    </location>
</feature>
<reference evidence="4" key="3">
    <citation type="submission" date="2018-07" db="EMBL/GenBank/DDBJ databases">
        <title>WGS assembly of Glycine max.</title>
        <authorList>
            <person name="Schmutz J."/>
            <person name="Cannon S."/>
            <person name="Schlueter J."/>
            <person name="Ma J."/>
            <person name="Mitros T."/>
            <person name="Nelson W."/>
            <person name="Hyten D."/>
            <person name="Song Q."/>
            <person name="Thelen J."/>
            <person name="Cheng J."/>
            <person name="Xu D."/>
            <person name="Hellsten U."/>
            <person name="May G."/>
            <person name="Yu Y."/>
            <person name="Sakurai T."/>
            <person name="Umezawa T."/>
            <person name="Bhattacharyya M."/>
            <person name="Sandhu D."/>
            <person name="Valliyodan B."/>
            <person name="Lindquist E."/>
            <person name="Peto M."/>
            <person name="Grant D."/>
            <person name="Shu S."/>
            <person name="Goodstein D."/>
            <person name="Barry K."/>
            <person name="Futrell-Griggs M."/>
            <person name="Abernathy B."/>
            <person name="Du J."/>
            <person name="Tian Z."/>
            <person name="Zhu L."/>
            <person name="Gill N."/>
            <person name="Joshi T."/>
            <person name="Libault M."/>
            <person name="Sethuraman A."/>
            <person name="Zhang X."/>
            <person name="Shinozaki K."/>
            <person name="Nguyen H."/>
            <person name="Wing R."/>
            <person name="Cregan P."/>
            <person name="Specht J."/>
            <person name="Grimwood J."/>
            <person name="Rokhsar D."/>
            <person name="Stacey G."/>
            <person name="Shoemaker R."/>
            <person name="Jackson S."/>
        </authorList>
    </citation>
    <scope>NUCLEOTIDE SEQUENCE</scope>
    <source>
        <tissue evidence="4">Callus</tissue>
    </source>
</reference>
<dbReference type="GO" id="GO:0016787">
    <property type="term" value="F:hydrolase activity"/>
    <property type="evidence" value="ECO:0007669"/>
    <property type="project" value="UniProtKB-KW"/>
</dbReference>
<dbReference type="EC" id="5.6.2.3" evidence="1"/>
<sequence length="1014" mass="117588">MCRLHNNLYNEFEVVSSTSTVLLDSEMHDHSFVHEQANDPLQQTYEGFSDDNTENIGDNNLKYYIKQITPQNDENELSDERTRKNRNQAIAKYSLCYSIGRIQLLFLKNPPMLLQQPLCDQESRESRNYQHNIRAYNMMFAFSSPGDKIDKSPITNAWETSNFFLTWQNILDSLLVTKLKEMLDEHNVFAKSFRMAKDRYDYFQIENLNLLLITDGKKDGRIYNLPIVLEVAAVIVGDANQSINRDIILERQSGHLQRINELHPSYLGLQYPFFDIKHRDIGDSHQRKRNRLIIREFLCFKLQSRKDEAQTLLRSRRLFQQFIVDGYTMMEAKQLLFIRTHQKQLHCVQHNTLKNAHQPIENQNASCGKRIILPSSFVATLLDFQICFLTFTCNPYWPEIQRSFLGLNLTAQDWLDIVTRVFKLKLQQLMSDLKGKKLGNVLAYIYTIEFQRRGLPHAHILLFLDVGSKYPSLADIDRIISAEIPDSIMKNVLDIFPKKWQPKTVVDQEGYPVYKRHNDGKYIDKNRITLDNRYLVPYNPNMLLKYKAHLNIECCNQSTFIKYLFKYINKGYDRIIATLVPVQNNDGTTGHTVDEIKHYLDGRYISPCESCWRIFSFQIHKRSPAIERLYFHLPGENLVIFFQEGKNLTYLQFVSKFTYIAKYRCWRPRKGGNTIGRFNWVPLSYDQFLRRLFITMLILNSIERPNQVWDETWECLIDGILHQQRRIRNMSGDIVLTVVSSAIASLLLLNGRTAHSKFSIPVPTLDNSTCNIHLGTEQAELLKATKLIIWDEAPMTHNGPFSGKVVVFRGGFRKILLVIQRRSRSNIVHSTINASYMWDYCTFLKLTTNMCLYSNLTITNAQEIKSFSQWLIDVGDGKLGKAILASTNEVVNQINDYILNIIPGEEKEYFSYNSIDMRDAAATEGLCNGTRLIVSRMANHVIETQIISGKSIGRQSLQSVGLYLPKPVFSHAQLYVAFSRVQSKSGLKIVIHDKETKPLNITTNVVFKEVLQNL</sequence>
<dbReference type="GO" id="GO:0005524">
    <property type="term" value="F:ATP binding"/>
    <property type="evidence" value="ECO:0007669"/>
    <property type="project" value="UniProtKB-KW"/>
</dbReference>
<dbReference type="GO" id="GO:0043139">
    <property type="term" value="F:5'-3' DNA helicase activity"/>
    <property type="evidence" value="ECO:0007669"/>
    <property type="project" value="UniProtKB-EC"/>
</dbReference>
<evidence type="ECO:0000313" key="4">
    <source>
        <dbReference type="EMBL" id="KRH30654.1"/>
    </source>
</evidence>
<keyword evidence="1" id="KW-0547">Nucleotide-binding</keyword>
<keyword evidence="1" id="KW-0234">DNA repair</keyword>
<keyword evidence="1" id="KW-0067">ATP-binding</keyword>
<dbReference type="EnsemblPlants" id="KRH30654">
    <property type="protein sequence ID" value="KRH30654"/>
    <property type="gene ID" value="GLYMA_11G198400"/>
</dbReference>
<keyword evidence="1" id="KW-0378">Hydrolase</keyword>
<proteinExistence type="inferred from homology"/>
<accession>A0A0R0HJL5</accession>
<dbReference type="OMA" id="HEQANDP"/>
<dbReference type="STRING" id="3847.A0A0R0HJL5"/>
<name>A0A0R0HJL5_SOYBN</name>
<evidence type="ECO:0000313" key="5">
    <source>
        <dbReference type="EnsemblPlants" id="KRH30654"/>
    </source>
</evidence>
<reference evidence="5" key="2">
    <citation type="submission" date="2018-02" db="UniProtKB">
        <authorList>
            <consortium name="EnsemblPlants"/>
        </authorList>
    </citation>
    <scope>IDENTIFICATION</scope>
    <source>
        <strain evidence="5">Williams 82</strain>
    </source>
</reference>
<evidence type="ECO:0000256" key="1">
    <source>
        <dbReference type="RuleBase" id="RU363044"/>
    </source>
</evidence>
<dbReference type="Pfam" id="PF14214">
    <property type="entry name" value="Helitron_like_N"/>
    <property type="match status" value="1"/>
</dbReference>
<dbReference type="PANTHER" id="PTHR10492">
    <property type="match status" value="1"/>
</dbReference>
<keyword evidence="1" id="KW-0227">DNA damage</keyword>
<reference evidence="4 5" key="1">
    <citation type="journal article" date="2010" name="Nature">
        <title>Genome sequence of the palaeopolyploid soybean.</title>
        <authorList>
            <person name="Schmutz J."/>
            <person name="Cannon S.B."/>
            <person name="Schlueter J."/>
            <person name="Ma J."/>
            <person name="Mitros T."/>
            <person name="Nelson W."/>
            <person name="Hyten D.L."/>
            <person name="Song Q."/>
            <person name="Thelen J.J."/>
            <person name="Cheng J."/>
            <person name="Xu D."/>
            <person name="Hellsten U."/>
            <person name="May G.D."/>
            <person name="Yu Y."/>
            <person name="Sakurai T."/>
            <person name="Umezawa T."/>
            <person name="Bhattacharyya M.K."/>
            <person name="Sandhu D."/>
            <person name="Valliyodan B."/>
            <person name="Lindquist E."/>
            <person name="Peto M."/>
            <person name="Grant D."/>
            <person name="Shu S."/>
            <person name="Goodstein D."/>
            <person name="Barry K."/>
            <person name="Futrell-Griggs M."/>
            <person name="Abernathy B."/>
            <person name="Du J."/>
            <person name="Tian Z."/>
            <person name="Zhu L."/>
            <person name="Gill N."/>
            <person name="Joshi T."/>
            <person name="Libault M."/>
            <person name="Sethuraman A."/>
            <person name="Zhang X.-C."/>
            <person name="Shinozaki K."/>
            <person name="Nguyen H.T."/>
            <person name="Wing R.A."/>
            <person name="Cregan P."/>
            <person name="Specht J."/>
            <person name="Grimwood J."/>
            <person name="Rokhsar D."/>
            <person name="Stacey G."/>
            <person name="Shoemaker R.C."/>
            <person name="Jackson S.A."/>
        </authorList>
    </citation>
    <scope>NUCLEOTIDE SEQUENCE</scope>
    <source>
        <strain evidence="5">cv. Williams 82</strain>
        <tissue evidence="4">Callus</tissue>
    </source>
</reference>
<dbReference type="GO" id="GO:0000723">
    <property type="term" value="P:telomere maintenance"/>
    <property type="evidence" value="ECO:0007669"/>
    <property type="project" value="InterPro"/>
</dbReference>
<dbReference type="Gramene" id="KRH30654">
    <property type="protein sequence ID" value="KRH30654"/>
    <property type="gene ID" value="GLYMA_11G198400"/>
</dbReference>
<dbReference type="GO" id="GO:0006310">
    <property type="term" value="P:DNA recombination"/>
    <property type="evidence" value="ECO:0007669"/>
    <property type="project" value="UniProtKB-KW"/>
</dbReference>
<keyword evidence="1" id="KW-0233">DNA recombination</keyword>
<dbReference type="PANTHER" id="PTHR10492:SF78">
    <property type="entry name" value="ATP-DEPENDENT DNA HELICASE"/>
    <property type="match status" value="1"/>
</dbReference>
<keyword evidence="6" id="KW-1185">Reference proteome</keyword>
<dbReference type="GO" id="GO:0006281">
    <property type="term" value="P:DNA repair"/>
    <property type="evidence" value="ECO:0007669"/>
    <property type="project" value="UniProtKB-KW"/>
</dbReference>
<dbReference type="SUPFAM" id="SSF52540">
    <property type="entry name" value="P-loop containing nucleoside triphosphate hydrolases"/>
    <property type="match status" value="1"/>
</dbReference>
<dbReference type="Gene3D" id="3.40.50.300">
    <property type="entry name" value="P-loop containing nucleotide triphosphate hydrolases"/>
    <property type="match status" value="1"/>
</dbReference>
<keyword evidence="1" id="KW-0347">Helicase</keyword>
<dbReference type="InterPro" id="IPR027417">
    <property type="entry name" value="P-loop_NTPase"/>
</dbReference>
<dbReference type="InParanoid" id="A0A0R0HJL5"/>
<evidence type="ECO:0000259" key="3">
    <source>
        <dbReference type="Pfam" id="PF14214"/>
    </source>
</evidence>
<dbReference type="SMR" id="A0A0R0HJL5"/>
<comment type="cofactor">
    <cofactor evidence="1">
        <name>Mg(2+)</name>
        <dbReference type="ChEBI" id="CHEBI:18420"/>
    </cofactor>
</comment>
<gene>
    <name evidence="4" type="ORF">GLYMA_11G198400</name>
</gene>
<evidence type="ECO:0000259" key="2">
    <source>
        <dbReference type="Pfam" id="PF05970"/>
    </source>
</evidence>